<evidence type="ECO:0000313" key="5">
    <source>
        <dbReference type="EMBL" id="AGG36535.1"/>
    </source>
</evidence>
<keyword evidence="1" id="KW-0946">Virion</keyword>
<dbReference type="PANTHER" id="PTHR35191:SF1">
    <property type="entry name" value="PROPHAGE SIDE TAIL FIBER PROTEIN HOMOLOG STFQ-RELATED"/>
    <property type="match status" value="1"/>
</dbReference>
<name>M1TAS6_9CAUD</name>
<dbReference type="RefSeq" id="YP_009591447.1">
    <property type="nucleotide sequence ID" value="NC_041848.1"/>
</dbReference>
<dbReference type="Gene3D" id="3.90.1340.10">
    <property type="entry name" value="Phage tail collar domain"/>
    <property type="match status" value="1"/>
</dbReference>
<dbReference type="Pfam" id="PF12571">
    <property type="entry name" value="Phage_tail_fib"/>
    <property type="match status" value="1"/>
</dbReference>
<keyword evidence="2" id="KW-0945">Host-virus interaction</keyword>
<evidence type="ECO:0000313" key="6">
    <source>
        <dbReference type="Proteomes" id="UP000001757"/>
    </source>
</evidence>
<dbReference type="GO" id="GO:0019062">
    <property type="term" value="P:virion attachment to host cell"/>
    <property type="evidence" value="ECO:0007669"/>
    <property type="project" value="UniProtKB-KW"/>
</dbReference>
<dbReference type="Pfam" id="PF07484">
    <property type="entry name" value="Collar"/>
    <property type="match status" value="1"/>
</dbReference>
<keyword evidence="6" id="KW-1185">Reference proteome</keyword>
<dbReference type="PANTHER" id="PTHR35191">
    <property type="entry name" value="PROPHAGE SIDE TAIL FIBER PROTEIN HOMOLOG STFQ-RELATED"/>
    <property type="match status" value="1"/>
</dbReference>
<dbReference type="Proteomes" id="UP000001757">
    <property type="component" value="Segment"/>
</dbReference>
<feature type="domain" description="Phage tail fibre protein N-terminal" evidence="4">
    <location>
        <begin position="1"/>
        <end position="150"/>
    </location>
</feature>
<dbReference type="SUPFAM" id="SSF88874">
    <property type="entry name" value="Receptor-binding domain of short tail fibre protein gp12"/>
    <property type="match status" value="1"/>
</dbReference>
<reference evidence="5 6" key="1">
    <citation type="journal article" date="2013" name="Appl. Environ. Microbiol.">
        <title>Sequence Variability of P2-Like Prophage Genomes Carrying the Cytolethal Distending Toxin V Operon in Escherichia coli O157.</title>
        <authorList>
            <person name="Svab D."/>
            <person name="Horvath B."/>
            <person name="Maroti G."/>
            <person name="Dobrindt U."/>
            <person name="Toth I."/>
        </authorList>
    </citation>
    <scope>NUCLEOTIDE SEQUENCE [LARGE SCALE GENOMIC DNA]</scope>
</reference>
<organism evidence="5 6">
    <name type="scientific">Escherichia phage P2</name>
    <dbReference type="NCBI Taxonomy" id="2681594"/>
    <lineage>
        <taxon>Viruses</taxon>
        <taxon>Duplodnaviria</taxon>
        <taxon>Heunggongvirae</taxon>
        <taxon>Uroviricota</taxon>
        <taxon>Caudoviricetes</taxon>
        <taxon>Peduoviridae</taxon>
        <taxon>Peduovirus</taxon>
        <taxon>Peduovirus magyaro</taxon>
    </lineage>
</organism>
<dbReference type="EMBL" id="KC618326">
    <property type="protein sequence ID" value="AGG36535.1"/>
    <property type="molecule type" value="Genomic_DNA"/>
</dbReference>
<keyword evidence="1" id="KW-1227">Viral tail protein</keyword>
<evidence type="ECO:0000256" key="2">
    <source>
        <dbReference type="ARBA" id="ARBA00022804"/>
    </source>
</evidence>
<dbReference type="GO" id="GO:0098024">
    <property type="term" value="C:virus tail, fiber"/>
    <property type="evidence" value="ECO:0007669"/>
    <property type="project" value="UniProtKB-KW"/>
</dbReference>
<dbReference type="InterPro" id="IPR022225">
    <property type="entry name" value="Phage_tail_fibre_N"/>
</dbReference>
<dbReference type="InterPro" id="IPR051934">
    <property type="entry name" value="Phage_Tail_Fiber_Structural"/>
</dbReference>
<keyword evidence="1" id="KW-1230">Viral tail fiber protein</keyword>
<keyword evidence="2" id="KW-1161">Viral attachment to host cell</keyword>
<dbReference type="InterPro" id="IPR011083">
    <property type="entry name" value="Phage_tail_collar_dom"/>
</dbReference>
<proteinExistence type="predicted"/>
<evidence type="ECO:0000259" key="3">
    <source>
        <dbReference type="Pfam" id="PF07484"/>
    </source>
</evidence>
<keyword evidence="2" id="KW-1160">Virus entry into host cell</keyword>
<evidence type="ECO:0000256" key="1">
    <source>
        <dbReference type="ARBA" id="ARBA00022672"/>
    </source>
</evidence>
<accession>M1TAS6</accession>
<dbReference type="GeneID" id="40066905"/>
<feature type="domain" description="Phage tail collar" evidence="3">
    <location>
        <begin position="361"/>
        <end position="408"/>
    </location>
</feature>
<sequence>MTVKYYAILTNQGAARLANATMLGSKLNLTQMAVGDANGVLPTPDPAQTKLINQKRIAPLNLLSVDPNNQSQIIAEQIIPENEGGFWIREIGLYDDEGVLIAVANCPETYKPQLQEGSGRTQTIRMILVVTNTEAITLKIDPSVVLATRKYVDDEVLELKLYVDDQMRNHIAAQDPHTQYAQKHNPTFTGEPKAPTPDAGNNTTRIATTAFVQAAITALINGAPATLDTLKEIAAAINNDPKFSTTINNALALKAPLSSPALTGTPTAPTAAQSVNNTQIATTAFVKSAIAAMVGSAPAALDTLNELAAALGNDPNFSTTMLNALAGKQPLDNTLTNLSGKDVAGLLAYLGLGEGSALPVGVPVPWPSATPPTGWLKCNGAAFDKVKYPRLATAYPSGKLPDLRGEFIRGWDDGRGIDTGRALLSIQSDEVRKLALKYWGPASNSSPSKTFALSDSAGGGLYTDGISQASGGIINAFQLPGGNETRPRNVAFNYIVRAA</sequence>
<dbReference type="KEGG" id="vg:40066905"/>
<dbReference type="InterPro" id="IPR037053">
    <property type="entry name" value="Phage_tail_collar_dom_sf"/>
</dbReference>
<protein>
    <submittedName>
        <fullName evidence="5">Phage tail fiber protein</fullName>
    </submittedName>
</protein>
<evidence type="ECO:0000259" key="4">
    <source>
        <dbReference type="Pfam" id="PF12571"/>
    </source>
</evidence>